<keyword evidence="9" id="KW-0675">Receptor</keyword>
<dbReference type="PROSITE" id="PS52016">
    <property type="entry name" value="TONB_DEPENDENT_REC_3"/>
    <property type="match status" value="1"/>
</dbReference>
<evidence type="ECO:0000256" key="5">
    <source>
        <dbReference type="ARBA" id="ARBA00023136"/>
    </source>
</evidence>
<dbReference type="InterPro" id="IPR039426">
    <property type="entry name" value="TonB-dep_rcpt-like"/>
</dbReference>
<sequence>MVSAIGYRSQEVAVGNQSAVTITLAEDVTALNEVVVTGYTTDSRRETTGSVSTVKSQDLRVIPSANVETQLQGRVAGVTVIASGQPGANNTVRVRGFGAFGGNQPLYVVDGVPIGNTNFLNPDDIESTTILKDAAAASIYGARAANGVIVITTRKGQRRAQKLNITYDGLYGFTTPGTAPEILSPQEQADWTWAAIRNRQTALGQPVSYTGIASGQYGSGATPVLPDYINVGGRTGVTSTVNLEAERANYNIDPNRGPIYQVVRANKAGTNWYGAITRNAPIMRQTLGFSGGTESSRYYVSLGQQNQAGILLYNSFQRYDLRANTEFDILKNLRFGENLQLTYLNTSGQVGGSGGQALPQEESVILSAFRMAPVIPVYDEFGGFAGTAARGFNNPRNPVAEREGVRNNRNFNTNAFGNIYLEFDPIPALTLRSSLGGQYVNYFNRNFTRRQYENSENNGAFALNEGSGFSLAWVFTNTAQYKERFGIHSVDVLIGQEALNTGFGRNLSGTGLNPFTTDPNYVSINTTAASGRTLSGDQFAGVNFYSLFGRVNYILADKYILTGVLRRDGSSRFGAANRYGTFPALSAAWRITGEEFMRDVSWVTDLKIRGGWGQMGNSNNVDPNNQYSLYQSNIANSYDIGLTNSAVVPGFFRSRIGNPVARWETSETTNIGIDGTFLNGKLDIIFDIWRKDTKDLLFQVPIPGVVGQRATAPSVNVARMRNQGIDLAVTTRGKIAGDVGYEVNVNGSLLDNKILQLAPGIPYFDVGLPTNRIGGLPTRNQPGQPLASFFGYQVIGLFQSAEEVRSAPTQTGAAPGRFRYADINNDGRIDENDRTFIGSPIPKFTGGLNMRFDYKGFDLVTYFYSSVGNQIFNYSKWFTDFYPSYPGAAISARVRDSWTPQNTGTNQPIFEDVSNFSTNTQINSWYVEDGSFLRMQNITLGYTLPATLLQRLKLSRVRMSVSANNVFTLTKYSGLDPGVGGAADQNLGIDVGNYPITRSYNAGLSFAF</sequence>
<gene>
    <name evidence="9" type="ORF">GCM10023187_04610</name>
</gene>
<keyword evidence="10" id="KW-1185">Reference proteome</keyword>
<dbReference type="InterPro" id="IPR037066">
    <property type="entry name" value="Plug_dom_sf"/>
</dbReference>
<dbReference type="Pfam" id="PF07715">
    <property type="entry name" value="Plug"/>
    <property type="match status" value="1"/>
</dbReference>
<keyword evidence="5 7" id="KW-0472">Membrane</keyword>
<dbReference type="InterPro" id="IPR023997">
    <property type="entry name" value="TonB-dep_OMP_SusC/RagA_CS"/>
</dbReference>
<keyword evidence="4 7" id="KW-0812">Transmembrane</keyword>
<dbReference type="InterPro" id="IPR023996">
    <property type="entry name" value="TonB-dep_OMP_SusC/RagA"/>
</dbReference>
<dbReference type="InterPro" id="IPR036942">
    <property type="entry name" value="Beta-barrel_TonB_sf"/>
</dbReference>
<feature type="domain" description="TonB-dependent receptor plug" evidence="8">
    <location>
        <begin position="44"/>
        <end position="148"/>
    </location>
</feature>
<comment type="subcellular location">
    <subcellularLocation>
        <location evidence="1 7">Cell outer membrane</location>
        <topology evidence="1 7">Multi-pass membrane protein</topology>
    </subcellularLocation>
</comment>
<evidence type="ECO:0000256" key="4">
    <source>
        <dbReference type="ARBA" id="ARBA00022692"/>
    </source>
</evidence>
<evidence type="ECO:0000313" key="10">
    <source>
        <dbReference type="Proteomes" id="UP001500936"/>
    </source>
</evidence>
<accession>A0ABP8JUZ0</accession>
<dbReference type="NCBIfam" id="TIGR04057">
    <property type="entry name" value="SusC_RagA_signa"/>
    <property type="match status" value="1"/>
</dbReference>
<dbReference type="Proteomes" id="UP001500936">
    <property type="component" value="Unassembled WGS sequence"/>
</dbReference>
<keyword evidence="3 7" id="KW-1134">Transmembrane beta strand</keyword>
<evidence type="ECO:0000256" key="3">
    <source>
        <dbReference type="ARBA" id="ARBA00022452"/>
    </source>
</evidence>
<name>A0ABP8JUZ0_9BACT</name>
<keyword evidence="2 7" id="KW-0813">Transport</keyword>
<dbReference type="Gene3D" id="2.170.130.10">
    <property type="entry name" value="TonB-dependent receptor, plug domain"/>
    <property type="match status" value="1"/>
</dbReference>
<comment type="similarity">
    <text evidence="7">Belongs to the TonB-dependent receptor family.</text>
</comment>
<organism evidence="9 10">
    <name type="scientific">Nibrella viscosa</name>
    <dbReference type="NCBI Taxonomy" id="1084524"/>
    <lineage>
        <taxon>Bacteria</taxon>
        <taxon>Pseudomonadati</taxon>
        <taxon>Bacteroidota</taxon>
        <taxon>Cytophagia</taxon>
        <taxon>Cytophagales</taxon>
        <taxon>Spirosomataceae</taxon>
        <taxon>Nibrella</taxon>
    </lineage>
</organism>
<dbReference type="InterPro" id="IPR012910">
    <property type="entry name" value="Plug_dom"/>
</dbReference>
<evidence type="ECO:0000256" key="7">
    <source>
        <dbReference type="PROSITE-ProRule" id="PRU01360"/>
    </source>
</evidence>
<dbReference type="Gene3D" id="2.40.170.20">
    <property type="entry name" value="TonB-dependent receptor, beta-barrel domain"/>
    <property type="match status" value="1"/>
</dbReference>
<evidence type="ECO:0000256" key="6">
    <source>
        <dbReference type="ARBA" id="ARBA00023237"/>
    </source>
</evidence>
<protein>
    <submittedName>
        <fullName evidence="9">TonB-dependent receptor</fullName>
    </submittedName>
</protein>
<evidence type="ECO:0000256" key="1">
    <source>
        <dbReference type="ARBA" id="ARBA00004571"/>
    </source>
</evidence>
<dbReference type="NCBIfam" id="TIGR04056">
    <property type="entry name" value="OMP_RagA_SusC"/>
    <property type="match status" value="1"/>
</dbReference>
<dbReference type="EMBL" id="BAABHB010000001">
    <property type="protein sequence ID" value="GAA4396456.1"/>
    <property type="molecule type" value="Genomic_DNA"/>
</dbReference>
<evidence type="ECO:0000259" key="8">
    <source>
        <dbReference type="Pfam" id="PF07715"/>
    </source>
</evidence>
<evidence type="ECO:0000313" key="9">
    <source>
        <dbReference type="EMBL" id="GAA4396456.1"/>
    </source>
</evidence>
<evidence type="ECO:0000256" key="2">
    <source>
        <dbReference type="ARBA" id="ARBA00022448"/>
    </source>
</evidence>
<comment type="caution">
    <text evidence="9">The sequence shown here is derived from an EMBL/GenBank/DDBJ whole genome shotgun (WGS) entry which is preliminary data.</text>
</comment>
<keyword evidence="6 7" id="KW-0998">Cell outer membrane</keyword>
<proteinExistence type="inferred from homology"/>
<dbReference type="SUPFAM" id="SSF56935">
    <property type="entry name" value="Porins"/>
    <property type="match status" value="1"/>
</dbReference>
<reference evidence="10" key="1">
    <citation type="journal article" date="2019" name="Int. J. Syst. Evol. Microbiol.">
        <title>The Global Catalogue of Microorganisms (GCM) 10K type strain sequencing project: providing services to taxonomists for standard genome sequencing and annotation.</title>
        <authorList>
            <consortium name="The Broad Institute Genomics Platform"/>
            <consortium name="The Broad Institute Genome Sequencing Center for Infectious Disease"/>
            <person name="Wu L."/>
            <person name="Ma J."/>
        </authorList>
    </citation>
    <scope>NUCLEOTIDE SEQUENCE [LARGE SCALE GENOMIC DNA]</scope>
    <source>
        <strain evidence="10">JCM 17925</strain>
    </source>
</reference>